<feature type="domain" description="P-type ATPase A" evidence="1">
    <location>
        <begin position="115"/>
        <end position="176"/>
    </location>
</feature>
<dbReference type="GO" id="GO:0140326">
    <property type="term" value="F:ATPase-coupled intramembrane lipid transporter activity"/>
    <property type="evidence" value="ECO:0007669"/>
    <property type="project" value="TreeGrafter"/>
</dbReference>
<feature type="non-terminal residue" evidence="3">
    <location>
        <position position="195"/>
    </location>
</feature>
<proteinExistence type="predicted"/>
<evidence type="ECO:0000313" key="4">
    <source>
        <dbReference type="Proteomes" id="UP000054560"/>
    </source>
</evidence>
<dbReference type="InterPro" id="IPR032631">
    <property type="entry name" value="P-type_ATPase_N"/>
</dbReference>
<accession>A0A0L0F9U9</accession>
<sequence>TAQSDDEVQFRVIKTNESEVDSKGRPLKNTNRVRNSKYTKWTFLPKNLMEQFRRPMNQYFLLISCLQLIRAITPVNPLSSWLPLIFIVLISAVKELLDDIKRHKFDNEVNNRVYSVTKNGVTAEVRSKDIGLGDMVYLESEDQCPCDLVLLSSSDPKGCAFVQTSNLDGEIDLKLKRAPKETQALNIAELTGLKV</sequence>
<dbReference type="GeneID" id="25914633"/>
<dbReference type="Gene3D" id="2.70.150.10">
    <property type="entry name" value="Calcium-transporting ATPase, cytoplasmic transduction domain A"/>
    <property type="match status" value="1"/>
</dbReference>
<dbReference type="SUPFAM" id="SSF81665">
    <property type="entry name" value="Calcium ATPase, transmembrane domain M"/>
    <property type="match status" value="1"/>
</dbReference>
<dbReference type="PANTHER" id="PTHR24092:SF19">
    <property type="entry name" value="PHOSPHOLIPID-TRANSPORTING ATPASE"/>
    <property type="match status" value="1"/>
</dbReference>
<dbReference type="InterPro" id="IPR023298">
    <property type="entry name" value="ATPase_P-typ_TM_dom_sf"/>
</dbReference>
<feature type="domain" description="P-type ATPase N-terminal" evidence="2">
    <location>
        <begin position="29"/>
        <end position="81"/>
    </location>
</feature>
<keyword evidence="4" id="KW-1185">Reference proteome</keyword>
<feature type="non-terminal residue" evidence="3">
    <location>
        <position position="1"/>
    </location>
</feature>
<dbReference type="GO" id="GO:0045332">
    <property type="term" value="P:phospholipid translocation"/>
    <property type="evidence" value="ECO:0007669"/>
    <property type="project" value="TreeGrafter"/>
</dbReference>
<protein>
    <submittedName>
        <fullName evidence="3">Uncharacterized protein</fullName>
    </submittedName>
</protein>
<dbReference type="GO" id="GO:0005886">
    <property type="term" value="C:plasma membrane"/>
    <property type="evidence" value="ECO:0007669"/>
    <property type="project" value="TreeGrafter"/>
</dbReference>
<dbReference type="PANTHER" id="PTHR24092">
    <property type="entry name" value="PROBABLE PHOSPHOLIPID-TRANSPORTING ATPASE"/>
    <property type="match status" value="1"/>
</dbReference>
<evidence type="ECO:0000259" key="1">
    <source>
        <dbReference type="Pfam" id="PF00122"/>
    </source>
</evidence>
<evidence type="ECO:0000313" key="3">
    <source>
        <dbReference type="EMBL" id="KNC73311.1"/>
    </source>
</evidence>
<dbReference type="Proteomes" id="UP000054560">
    <property type="component" value="Unassembled WGS sequence"/>
</dbReference>
<organism evidence="3 4">
    <name type="scientific">Sphaeroforma arctica JP610</name>
    <dbReference type="NCBI Taxonomy" id="667725"/>
    <lineage>
        <taxon>Eukaryota</taxon>
        <taxon>Ichthyosporea</taxon>
        <taxon>Ichthyophonida</taxon>
        <taxon>Sphaeroforma</taxon>
    </lineage>
</organism>
<dbReference type="Pfam" id="PF00122">
    <property type="entry name" value="E1-E2_ATPase"/>
    <property type="match status" value="1"/>
</dbReference>
<dbReference type="RefSeq" id="XP_014147213.1">
    <property type="nucleotide sequence ID" value="XM_014291738.1"/>
</dbReference>
<dbReference type="OrthoDB" id="377733at2759"/>
<dbReference type="SUPFAM" id="SSF81653">
    <property type="entry name" value="Calcium ATPase, transduction domain A"/>
    <property type="match status" value="1"/>
</dbReference>
<name>A0A0L0F9U9_9EUKA</name>
<dbReference type="EMBL" id="KQ245793">
    <property type="protein sequence ID" value="KNC73311.1"/>
    <property type="molecule type" value="Genomic_DNA"/>
</dbReference>
<dbReference type="eggNOG" id="KOG0206">
    <property type="taxonomic scope" value="Eukaryota"/>
</dbReference>
<dbReference type="STRING" id="667725.A0A0L0F9U9"/>
<dbReference type="InterPro" id="IPR008250">
    <property type="entry name" value="ATPase_P-typ_transduc_dom_A_sf"/>
</dbReference>
<gene>
    <name evidence="3" type="ORF">SARC_14129</name>
</gene>
<dbReference type="AlphaFoldDB" id="A0A0L0F9U9"/>
<dbReference type="InterPro" id="IPR059000">
    <property type="entry name" value="ATPase_P-type_domA"/>
</dbReference>
<reference evidence="3 4" key="1">
    <citation type="submission" date="2011-02" db="EMBL/GenBank/DDBJ databases">
        <title>The Genome Sequence of Sphaeroforma arctica JP610.</title>
        <authorList>
            <consortium name="The Broad Institute Genome Sequencing Platform"/>
            <person name="Russ C."/>
            <person name="Cuomo C."/>
            <person name="Young S.K."/>
            <person name="Zeng Q."/>
            <person name="Gargeya S."/>
            <person name="Alvarado L."/>
            <person name="Berlin A."/>
            <person name="Chapman S.B."/>
            <person name="Chen Z."/>
            <person name="Freedman E."/>
            <person name="Gellesch M."/>
            <person name="Goldberg J."/>
            <person name="Griggs A."/>
            <person name="Gujja S."/>
            <person name="Heilman E."/>
            <person name="Heiman D."/>
            <person name="Howarth C."/>
            <person name="Mehta T."/>
            <person name="Neiman D."/>
            <person name="Pearson M."/>
            <person name="Roberts A."/>
            <person name="Saif S."/>
            <person name="Shea T."/>
            <person name="Shenoy N."/>
            <person name="Sisk P."/>
            <person name="Stolte C."/>
            <person name="Sykes S."/>
            <person name="White J."/>
            <person name="Yandava C."/>
            <person name="Burger G."/>
            <person name="Gray M.W."/>
            <person name="Holland P.W.H."/>
            <person name="King N."/>
            <person name="Lang F.B.F."/>
            <person name="Roger A.J."/>
            <person name="Ruiz-Trillo I."/>
            <person name="Haas B."/>
            <person name="Nusbaum C."/>
            <person name="Birren B."/>
        </authorList>
    </citation>
    <scope>NUCLEOTIDE SEQUENCE [LARGE SCALE GENOMIC DNA]</scope>
    <source>
        <strain evidence="3 4">JP610</strain>
    </source>
</reference>
<dbReference type="Pfam" id="PF16209">
    <property type="entry name" value="PhoLip_ATPase_N"/>
    <property type="match status" value="1"/>
</dbReference>
<evidence type="ECO:0000259" key="2">
    <source>
        <dbReference type="Pfam" id="PF16209"/>
    </source>
</evidence>